<sequence length="427" mass="48835">MSPDADPDLDALLQKDLTERFAEIVRTNPEMKHADAMAEAARVLLANNPYCAPKDGSCPVNGLPNELLAYIFQVGVSMAEEEGSDSEDEWDDDEDEDEEGELDSEWETDEDEVEDLVKKWKGKGRGKEGENEEEQKKEEEEEEKERKEEAIRRMPFQMLVSHVCKHWREVALETPTLWTSMNFCFGSSIESAKVWVERSKSQPLEITIDCSLPDEFEVSETDSEDEDEDVDQVMVDGTTNQDQDQTPKTEPDPPILSTNQILEFLTIITPHVDRWRSFRLVASHYNRIYPVLEKLAECPSASSLESLELYHHDDNDEYEFFPETEYKKGLLLFHGHAPKLRSVSFWGVHIDWDASLSFLQGLHDIELAYHANDVRPSFRSFAKMIEASPELETLSLSTSGPAPEEDDDQDKKWTGTIEIPSLKELVL</sequence>
<evidence type="ECO:0000256" key="1">
    <source>
        <dbReference type="SAM" id="MobiDB-lite"/>
    </source>
</evidence>
<evidence type="ECO:0000313" key="2">
    <source>
        <dbReference type="EMBL" id="KAL0566065.1"/>
    </source>
</evidence>
<keyword evidence="3" id="KW-1185">Reference proteome</keyword>
<proteinExistence type="predicted"/>
<organism evidence="2 3">
    <name type="scientific">Marasmius crinis-equi</name>
    <dbReference type="NCBI Taxonomy" id="585013"/>
    <lineage>
        <taxon>Eukaryota</taxon>
        <taxon>Fungi</taxon>
        <taxon>Dikarya</taxon>
        <taxon>Basidiomycota</taxon>
        <taxon>Agaricomycotina</taxon>
        <taxon>Agaricomycetes</taxon>
        <taxon>Agaricomycetidae</taxon>
        <taxon>Agaricales</taxon>
        <taxon>Marasmiineae</taxon>
        <taxon>Marasmiaceae</taxon>
        <taxon>Marasmius</taxon>
    </lineage>
</organism>
<feature type="non-terminal residue" evidence="2">
    <location>
        <position position="427"/>
    </location>
</feature>
<feature type="region of interest" description="Disordered" evidence="1">
    <location>
        <begin position="392"/>
        <end position="414"/>
    </location>
</feature>
<name>A0ABR3ET61_9AGAR</name>
<feature type="region of interest" description="Disordered" evidence="1">
    <location>
        <begin position="237"/>
        <end position="256"/>
    </location>
</feature>
<comment type="caution">
    <text evidence="2">The sequence shown here is derived from an EMBL/GenBank/DDBJ whole genome shotgun (WGS) entry which is preliminary data.</text>
</comment>
<accession>A0ABR3ET61</accession>
<feature type="compositionally biased region" description="Basic and acidic residues" evidence="1">
    <location>
        <begin position="125"/>
        <end position="148"/>
    </location>
</feature>
<reference evidence="2 3" key="1">
    <citation type="submission" date="2024-02" db="EMBL/GenBank/DDBJ databases">
        <title>A draft genome for the cacao thread blight pathogen Marasmius crinis-equi.</title>
        <authorList>
            <person name="Cohen S.P."/>
            <person name="Baruah I.K."/>
            <person name="Amoako-Attah I."/>
            <person name="Bukari Y."/>
            <person name="Meinhardt L.W."/>
            <person name="Bailey B.A."/>
        </authorList>
    </citation>
    <scope>NUCLEOTIDE SEQUENCE [LARGE SCALE GENOMIC DNA]</scope>
    <source>
        <strain evidence="2 3">GH-76</strain>
    </source>
</reference>
<dbReference type="EMBL" id="JBAHYK010002023">
    <property type="protein sequence ID" value="KAL0566065.1"/>
    <property type="molecule type" value="Genomic_DNA"/>
</dbReference>
<dbReference type="Proteomes" id="UP001465976">
    <property type="component" value="Unassembled WGS sequence"/>
</dbReference>
<feature type="region of interest" description="Disordered" evidence="1">
    <location>
        <begin position="79"/>
        <end position="148"/>
    </location>
</feature>
<evidence type="ECO:0008006" key="4">
    <source>
        <dbReference type="Google" id="ProtNLM"/>
    </source>
</evidence>
<evidence type="ECO:0000313" key="3">
    <source>
        <dbReference type="Proteomes" id="UP001465976"/>
    </source>
</evidence>
<gene>
    <name evidence="2" type="ORF">V5O48_015953</name>
</gene>
<protein>
    <recommendedName>
        <fullName evidence="4">F-box domain-containing protein</fullName>
    </recommendedName>
</protein>
<feature type="compositionally biased region" description="Acidic residues" evidence="1">
    <location>
        <begin position="79"/>
        <end position="114"/>
    </location>
</feature>